<proteinExistence type="inferred from homology"/>
<dbReference type="InterPro" id="IPR014001">
    <property type="entry name" value="Helicase_ATP-bd"/>
</dbReference>
<dbReference type="Pfam" id="PF00271">
    <property type="entry name" value="Helicase_C"/>
    <property type="match status" value="1"/>
</dbReference>
<dbReference type="EMBL" id="CACRXK020007859">
    <property type="protein sequence ID" value="CAB4013369.1"/>
    <property type="molecule type" value="Genomic_DNA"/>
</dbReference>
<dbReference type="GO" id="GO:0003677">
    <property type="term" value="F:DNA binding"/>
    <property type="evidence" value="ECO:0007669"/>
    <property type="project" value="UniProtKB-KW"/>
</dbReference>
<dbReference type="SUPFAM" id="SSF52540">
    <property type="entry name" value="P-loop containing nucleoside triphosphate hydrolases"/>
    <property type="match status" value="1"/>
</dbReference>
<dbReference type="SMART" id="SM00487">
    <property type="entry name" value="DEXDc"/>
    <property type="match status" value="1"/>
</dbReference>
<evidence type="ECO:0000256" key="1">
    <source>
        <dbReference type="ARBA" id="ARBA00005446"/>
    </source>
</evidence>
<accession>A0A6S7I8N1</accession>
<dbReference type="GO" id="GO:0005694">
    <property type="term" value="C:chromosome"/>
    <property type="evidence" value="ECO:0007669"/>
    <property type="project" value="TreeGrafter"/>
</dbReference>
<keyword evidence="3" id="KW-0067">ATP-binding</keyword>
<dbReference type="OrthoDB" id="10261556at2759"/>
<dbReference type="EC" id="5.6.2.4" evidence="7"/>
<dbReference type="PANTHER" id="PTHR13710">
    <property type="entry name" value="DNA HELICASE RECQ FAMILY MEMBER"/>
    <property type="match status" value="1"/>
</dbReference>
<evidence type="ECO:0000256" key="2">
    <source>
        <dbReference type="ARBA" id="ARBA00022741"/>
    </source>
</evidence>
<sequence>MAHDHFKVALEAALKFFPNIKLKEEQEVCIRSIVLDKMDVLAVLPTGYGKSIIYQILPKVISELRYNHTRDRKTAIVIVVSPLEQIRKQQVERLNARGIKSASLEDVKASDDTMLCEFEVLFGSAEQRLSDKWVKTLKYGYLYETEVLVVDEVHTIQIWGSGEKGKAAFRRAFSHVNDLRSFLGNKPVLGLTATADKYMRQKLCKLLNLKGHKEILISPNRQNIRFTVANADKNLSCFDWLVSILKSLKEDAPYTIIFCHTVSDIVFVLSSLMAKLRNDAYVDGTTQERCLLGVYYSATPESEKQKICTSFNGTGTVRVAIASTSLRMGVDFPHVTYVIHFGPGKHIRFCDQPIRDVIKKNDCIRKLLLCHFTEDNIDVSTMHDCCSRCHKLCACGGDSQCTNPVYEFDHIVVNKPTTNTAMQRVVTEDDRTCLKEALQEIQLSLAVSSDNVIESITFNCEKIFSIHDLMEYGFISSIHVALIVLEVFYEIFEDVVIDGSLRNVPALTRPVYNAILNAATPYETENHDNPASFHSDDSFN</sequence>
<dbReference type="Gene3D" id="3.40.50.300">
    <property type="entry name" value="P-loop containing nucleotide triphosphate hydrolases"/>
    <property type="match status" value="2"/>
</dbReference>
<organism evidence="9 10">
    <name type="scientific">Paramuricea clavata</name>
    <name type="common">Red gorgonian</name>
    <name type="synonym">Violescent sea-whip</name>
    <dbReference type="NCBI Taxonomy" id="317549"/>
    <lineage>
        <taxon>Eukaryota</taxon>
        <taxon>Metazoa</taxon>
        <taxon>Cnidaria</taxon>
        <taxon>Anthozoa</taxon>
        <taxon>Octocorallia</taxon>
        <taxon>Malacalcyonacea</taxon>
        <taxon>Plexauridae</taxon>
        <taxon>Paramuricea</taxon>
    </lineage>
</organism>
<keyword evidence="5" id="KW-0413">Isomerase</keyword>
<dbReference type="GO" id="GO:0043138">
    <property type="term" value="F:3'-5' DNA helicase activity"/>
    <property type="evidence" value="ECO:0007669"/>
    <property type="project" value="UniProtKB-EC"/>
</dbReference>
<keyword evidence="9" id="KW-0347">Helicase</keyword>
<protein>
    <recommendedName>
        <fullName evidence="7">DNA 3'-5' helicase</fullName>
        <ecNumber evidence="7">5.6.2.4</ecNumber>
    </recommendedName>
    <alternativeName>
        <fullName evidence="8">DNA 3'-5' helicase Q1</fullName>
    </alternativeName>
</protein>
<dbReference type="GO" id="GO:0000724">
    <property type="term" value="P:double-strand break repair via homologous recombination"/>
    <property type="evidence" value="ECO:0007669"/>
    <property type="project" value="TreeGrafter"/>
</dbReference>
<keyword evidence="10" id="KW-1185">Reference proteome</keyword>
<dbReference type="Pfam" id="PF00270">
    <property type="entry name" value="DEAD"/>
    <property type="match status" value="1"/>
</dbReference>
<evidence type="ECO:0000256" key="6">
    <source>
        <dbReference type="ARBA" id="ARBA00034617"/>
    </source>
</evidence>
<dbReference type="InterPro" id="IPR027417">
    <property type="entry name" value="P-loop_NTPase"/>
</dbReference>
<dbReference type="Proteomes" id="UP001152795">
    <property type="component" value="Unassembled WGS sequence"/>
</dbReference>
<keyword evidence="4" id="KW-0238">DNA-binding</keyword>
<comment type="caution">
    <text evidence="9">The sequence shown here is derived from an EMBL/GenBank/DDBJ whole genome shotgun (WGS) entry which is preliminary data.</text>
</comment>
<dbReference type="GO" id="GO:0009378">
    <property type="term" value="F:four-way junction helicase activity"/>
    <property type="evidence" value="ECO:0007669"/>
    <property type="project" value="TreeGrafter"/>
</dbReference>
<dbReference type="InterPro" id="IPR011545">
    <property type="entry name" value="DEAD/DEAH_box_helicase_dom"/>
</dbReference>
<dbReference type="GO" id="GO:0005737">
    <property type="term" value="C:cytoplasm"/>
    <property type="evidence" value="ECO:0007669"/>
    <property type="project" value="TreeGrafter"/>
</dbReference>
<evidence type="ECO:0000313" key="9">
    <source>
        <dbReference type="EMBL" id="CAB4013369.1"/>
    </source>
</evidence>
<evidence type="ECO:0000256" key="8">
    <source>
        <dbReference type="ARBA" id="ARBA00044566"/>
    </source>
</evidence>
<comment type="similarity">
    <text evidence="1">Belongs to the helicase family. RecQ subfamily.</text>
</comment>
<comment type="catalytic activity">
    <reaction evidence="6">
        <text>Couples ATP hydrolysis with the unwinding of duplex DNA by translocating in the 3'-5' direction.</text>
        <dbReference type="EC" id="5.6.2.4"/>
    </reaction>
</comment>
<reference evidence="9" key="1">
    <citation type="submission" date="2020-04" db="EMBL/GenBank/DDBJ databases">
        <authorList>
            <person name="Alioto T."/>
            <person name="Alioto T."/>
            <person name="Gomez Garrido J."/>
        </authorList>
    </citation>
    <scope>NUCLEOTIDE SEQUENCE</scope>
    <source>
        <strain evidence="9">A484AB</strain>
    </source>
</reference>
<evidence type="ECO:0000256" key="5">
    <source>
        <dbReference type="ARBA" id="ARBA00023235"/>
    </source>
</evidence>
<evidence type="ECO:0000256" key="3">
    <source>
        <dbReference type="ARBA" id="ARBA00022840"/>
    </source>
</evidence>
<dbReference type="PANTHER" id="PTHR13710:SF105">
    <property type="entry name" value="ATP-DEPENDENT DNA HELICASE Q1"/>
    <property type="match status" value="1"/>
</dbReference>
<name>A0A6S7I8N1_PARCT</name>
<evidence type="ECO:0000256" key="4">
    <source>
        <dbReference type="ARBA" id="ARBA00023125"/>
    </source>
</evidence>
<dbReference type="GO" id="GO:0005524">
    <property type="term" value="F:ATP binding"/>
    <property type="evidence" value="ECO:0007669"/>
    <property type="project" value="UniProtKB-KW"/>
</dbReference>
<gene>
    <name evidence="9" type="ORF">PACLA_8A018607</name>
</gene>
<keyword evidence="2" id="KW-0547">Nucleotide-binding</keyword>
<dbReference type="AlphaFoldDB" id="A0A6S7I8N1"/>
<dbReference type="PROSITE" id="PS51192">
    <property type="entry name" value="HELICASE_ATP_BIND_1"/>
    <property type="match status" value="1"/>
</dbReference>
<dbReference type="PROSITE" id="PS51194">
    <property type="entry name" value="HELICASE_CTER"/>
    <property type="match status" value="1"/>
</dbReference>
<keyword evidence="9" id="KW-0378">Hydrolase</keyword>
<dbReference type="InterPro" id="IPR001650">
    <property type="entry name" value="Helicase_C-like"/>
</dbReference>
<evidence type="ECO:0000313" key="10">
    <source>
        <dbReference type="Proteomes" id="UP001152795"/>
    </source>
</evidence>
<evidence type="ECO:0000256" key="7">
    <source>
        <dbReference type="ARBA" id="ARBA00034808"/>
    </source>
</evidence>